<keyword evidence="1" id="KW-0472">Membrane</keyword>
<comment type="caution">
    <text evidence="2">The sequence shown here is derived from an EMBL/GenBank/DDBJ whole genome shotgun (WGS) entry which is preliminary data.</text>
</comment>
<reference evidence="2 3" key="1">
    <citation type="journal article" date="2020" name="ISME J.">
        <title>Comparative genomics reveals insights into cyanobacterial evolution and habitat adaptation.</title>
        <authorList>
            <person name="Chen M.Y."/>
            <person name="Teng W.K."/>
            <person name="Zhao L."/>
            <person name="Hu C.X."/>
            <person name="Zhou Y.K."/>
            <person name="Han B.P."/>
            <person name="Song L.R."/>
            <person name="Shu W.S."/>
        </authorList>
    </citation>
    <scope>NUCLEOTIDE SEQUENCE [LARGE SCALE GENOMIC DNA]</scope>
    <source>
        <strain evidence="2 3">FACHB-248</strain>
    </source>
</reference>
<keyword evidence="3" id="KW-1185">Reference proteome</keyword>
<keyword evidence="1" id="KW-0812">Transmembrane</keyword>
<keyword evidence="1" id="KW-1133">Transmembrane helix</keyword>
<gene>
    <name evidence="2" type="ORF">H6G81_28300</name>
</gene>
<dbReference type="Proteomes" id="UP000660380">
    <property type="component" value="Unassembled WGS sequence"/>
</dbReference>
<accession>A0ABR8GY13</accession>
<evidence type="ECO:0000256" key="1">
    <source>
        <dbReference type="SAM" id="Phobius"/>
    </source>
</evidence>
<feature type="transmembrane region" description="Helical" evidence="1">
    <location>
        <begin position="157"/>
        <end position="177"/>
    </location>
</feature>
<evidence type="ECO:0000313" key="3">
    <source>
        <dbReference type="Proteomes" id="UP000660380"/>
    </source>
</evidence>
<sequence length="316" mass="35400">MLLSIEKNKNKEINGIYKNDLLANSFKEYYSDNQTSKFKFIRNIHSLNRGFVVKELYIVPLNLSLEGYINLNFNNGSTIKIQIGGSQISNIIIDKIPKGSFYQAKDADNFKLSPYLNEETVQWSASNLEQGIRFAYIVEPFNYLNWALRPLLKISSLPGVIFTFFGAIITFLLSLRFKPIVNVQVKAIANAEGILMTESSKYDMRGANFQGGFAETNYGKMIENQHNYDAQSNLVEAAAQIQQLLKQLEATNPTTTEIEKLAVVAKASEEIKKNSTLKAQIINALKAGGTEAFKEAVDHPLVNVLIATVQGWQEAK</sequence>
<organism evidence="2 3">
    <name type="scientific">Scytonema hofmannii FACHB-248</name>
    <dbReference type="NCBI Taxonomy" id="1842502"/>
    <lineage>
        <taxon>Bacteria</taxon>
        <taxon>Bacillati</taxon>
        <taxon>Cyanobacteriota</taxon>
        <taxon>Cyanophyceae</taxon>
        <taxon>Nostocales</taxon>
        <taxon>Scytonemataceae</taxon>
        <taxon>Scytonema</taxon>
    </lineage>
</organism>
<evidence type="ECO:0000313" key="2">
    <source>
        <dbReference type="EMBL" id="MBD2608313.1"/>
    </source>
</evidence>
<proteinExistence type="predicted"/>
<dbReference type="EMBL" id="JACJTA010000089">
    <property type="protein sequence ID" value="MBD2608313.1"/>
    <property type="molecule type" value="Genomic_DNA"/>
</dbReference>
<protein>
    <submittedName>
        <fullName evidence="2">Uncharacterized protein</fullName>
    </submittedName>
</protein>
<dbReference type="RefSeq" id="WP_051502884.1">
    <property type="nucleotide sequence ID" value="NZ_JACJTA010000089.1"/>
</dbReference>
<name>A0ABR8GY13_9CYAN</name>